<dbReference type="InterPro" id="IPR043502">
    <property type="entry name" value="DNA/RNA_pol_sf"/>
</dbReference>
<gene>
    <name evidence="9" type="ORF">SLEP1_g2416</name>
</gene>
<dbReference type="Pfam" id="PF00078">
    <property type="entry name" value="RVT_1"/>
    <property type="match status" value="1"/>
</dbReference>
<dbReference type="Gene3D" id="3.10.10.10">
    <property type="entry name" value="HIV Type 1 Reverse Transcriptase, subunit A, domain 1"/>
    <property type="match status" value="1"/>
</dbReference>
<dbReference type="FunFam" id="3.10.10.10:FF:000007">
    <property type="entry name" value="Retrovirus-related Pol polyprotein from transposon 17.6-like Protein"/>
    <property type="match status" value="1"/>
</dbReference>
<name>A0AAV5HN36_9ROSI</name>
<dbReference type="Pfam" id="PF17919">
    <property type="entry name" value="RT_RNaseH_2"/>
    <property type="match status" value="1"/>
</dbReference>
<dbReference type="AlphaFoldDB" id="A0AAV5HN36"/>
<evidence type="ECO:0000256" key="6">
    <source>
        <dbReference type="ARBA" id="ARBA00022801"/>
    </source>
</evidence>
<keyword evidence="3" id="KW-0548">Nucleotidyltransferase</keyword>
<evidence type="ECO:0000256" key="3">
    <source>
        <dbReference type="ARBA" id="ARBA00022695"/>
    </source>
</evidence>
<dbReference type="GO" id="GO:0004519">
    <property type="term" value="F:endonuclease activity"/>
    <property type="evidence" value="ECO:0007669"/>
    <property type="project" value="UniProtKB-KW"/>
</dbReference>
<dbReference type="InterPro" id="IPR021109">
    <property type="entry name" value="Peptidase_aspartic_dom_sf"/>
</dbReference>
<organism evidence="9 10">
    <name type="scientific">Rubroshorea leprosula</name>
    <dbReference type="NCBI Taxonomy" id="152421"/>
    <lineage>
        <taxon>Eukaryota</taxon>
        <taxon>Viridiplantae</taxon>
        <taxon>Streptophyta</taxon>
        <taxon>Embryophyta</taxon>
        <taxon>Tracheophyta</taxon>
        <taxon>Spermatophyta</taxon>
        <taxon>Magnoliopsida</taxon>
        <taxon>eudicotyledons</taxon>
        <taxon>Gunneridae</taxon>
        <taxon>Pentapetalae</taxon>
        <taxon>rosids</taxon>
        <taxon>malvids</taxon>
        <taxon>Malvales</taxon>
        <taxon>Dipterocarpaceae</taxon>
        <taxon>Rubroshorea</taxon>
    </lineage>
</organism>
<dbReference type="InterPro" id="IPR000477">
    <property type="entry name" value="RT_dom"/>
</dbReference>
<keyword evidence="2" id="KW-0808">Transferase</keyword>
<dbReference type="InterPro" id="IPR053134">
    <property type="entry name" value="RNA-dir_DNA_polymerase"/>
</dbReference>
<sequence>MILLNIEEFDIILGMNWLSAYRALIDCLEKVVTLRVPNEPGIQLKGEETRAKPVIVSCMKAETMMQQQGCIGYLAYIFENRSKPVSVEGIRGAKVFPKIDLRSGYHQFRIKEADVMKTAFRTRYGHYEFLVMPFGLTNASTALMDLMHRVLQPYLDKFVIVFMDDILVYSLDEESHAKHLALVLQMCREKELYAKLDKCEFWLKQVSFLGHVVEAVVNWERPTTVTEVRSFLGLVGYHRRFVKNYSKIPEPLTQLTKKDHKFMWSDHCEASFQELKERLVSAPILALPSREGKFSVYTDASHKGLRCVLMQQDKVIAYGSRQ</sequence>
<dbReference type="Gene3D" id="3.30.70.270">
    <property type="match status" value="2"/>
</dbReference>
<keyword evidence="7" id="KW-0695">RNA-directed DNA polymerase</keyword>
<dbReference type="GO" id="GO:0003964">
    <property type="term" value="F:RNA-directed DNA polymerase activity"/>
    <property type="evidence" value="ECO:0007669"/>
    <property type="project" value="UniProtKB-KW"/>
</dbReference>
<evidence type="ECO:0000256" key="7">
    <source>
        <dbReference type="ARBA" id="ARBA00022918"/>
    </source>
</evidence>
<dbReference type="PANTHER" id="PTHR24559:SF444">
    <property type="entry name" value="REVERSE TRANSCRIPTASE DOMAIN-CONTAINING PROTEIN"/>
    <property type="match status" value="1"/>
</dbReference>
<dbReference type="CDD" id="cd01647">
    <property type="entry name" value="RT_LTR"/>
    <property type="match status" value="1"/>
</dbReference>
<evidence type="ECO:0000256" key="2">
    <source>
        <dbReference type="ARBA" id="ARBA00022679"/>
    </source>
</evidence>
<keyword evidence="5" id="KW-0255">Endonuclease</keyword>
<dbReference type="Pfam" id="PF08284">
    <property type="entry name" value="RVP_2"/>
    <property type="match status" value="1"/>
</dbReference>
<keyword evidence="1" id="KW-0645">Protease</keyword>
<keyword evidence="10" id="KW-1185">Reference proteome</keyword>
<dbReference type="InterPro" id="IPR041577">
    <property type="entry name" value="RT_RNaseH_2"/>
</dbReference>
<dbReference type="FunFam" id="3.30.70.270:FF:000020">
    <property type="entry name" value="Transposon Tf2-6 polyprotein-like Protein"/>
    <property type="match status" value="1"/>
</dbReference>
<dbReference type="PROSITE" id="PS50878">
    <property type="entry name" value="RT_POL"/>
    <property type="match status" value="1"/>
</dbReference>
<evidence type="ECO:0000256" key="1">
    <source>
        <dbReference type="ARBA" id="ARBA00022670"/>
    </source>
</evidence>
<dbReference type="GO" id="GO:0006508">
    <property type="term" value="P:proteolysis"/>
    <property type="evidence" value="ECO:0007669"/>
    <property type="project" value="UniProtKB-KW"/>
</dbReference>
<evidence type="ECO:0000256" key="4">
    <source>
        <dbReference type="ARBA" id="ARBA00022722"/>
    </source>
</evidence>
<dbReference type="PANTHER" id="PTHR24559">
    <property type="entry name" value="TRANSPOSON TY3-I GAG-POL POLYPROTEIN"/>
    <property type="match status" value="1"/>
</dbReference>
<dbReference type="GO" id="GO:0008233">
    <property type="term" value="F:peptidase activity"/>
    <property type="evidence" value="ECO:0007669"/>
    <property type="project" value="UniProtKB-KW"/>
</dbReference>
<dbReference type="Proteomes" id="UP001054252">
    <property type="component" value="Unassembled WGS sequence"/>
</dbReference>
<dbReference type="Gene3D" id="2.40.70.10">
    <property type="entry name" value="Acid Proteases"/>
    <property type="match status" value="1"/>
</dbReference>
<protein>
    <recommendedName>
        <fullName evidence="8">Reverse transcriptase domain-containing protein</fullName>
    </recommendedName>
</protein>
<keyword evidence="4" id="KW-0540">Nuclease</keyword>
<evidence type="ECO:0000256" key="5">
    <source>
        <dbReference type="ARBA" id="ARBA00022759"/>
    </source>
</evidence>
<dbReference type="InterPro" id="IPR043128">
    <property type="entry name" value="Rev_trsase/Diguanyl_cyclase"/>
</dbReference>
<evidence type="ECO:0000313" key="10">
    <source>
        <dbReference type="Proteomes" id="UP001054252"/>
    </source>
</evidence>
<dbReference type="SUPFAM" id="SSF56672">
    <property type="entry name" value="DNA/RNA polymerases"/>
    <property type="match status" value="1"/>
</dbReference>
<dbReference type="EMBL" id="BPVZ01000002">
    <property type="protein sequence ID" value="GKU88115.1"/>
    <property type="molecule type" value="Genomic_DNA"/>
</dbReference>
<accession>A0AAV5HN36</accession>
<evidence type="ECO:0000259" key="8">
    <source>
        <dbReference type="PROSITE" id="PS50878"/>
    </source>
</evidence>
<reference evidence="9 10" key="1">
    <citation type="journal article" date="2021" name="Commun. Biol.">
        <title>The genome of Shorea leprosula (Dipterocarpaceae) highlights the ecological relevance of drought in aseasonal tropical rainforests.</title>
        <authorList>
            <person name="Ng K.K.S."/>
            <person name="Kobayashi M.J."/>
            <person name="Fawcett J.A."/>
            <person name="Hatakeyama M."/>
            <person name="Paape T."/>
            <person name="Ng C.H."/>
            <person name="Ang C.C."/>
            <person name="Tnah L.H."/>
            <person name="Lee C.T."/>
            <person name="Nishiyama T."/>
            <person name="Sese J."/>
            <person name="O'Brien M.J."/>
            <person name="Copetti D."/>
            <person name="Mohd Noor M.I."/>
            <person name="Ong R.C."/>
            <person name="Putra M."/>
            <person name="Sireger I.Z."/>
            <person name="Indrioko S."/>
            <person name="Kosugi Y."/>
            <person name="Izuno A."/>
            <person name="Isagi Y."/>
            <person name="Lee S.L."/>
            <person name="Shimizu K.K."/>
        </authorList>
    </citation>
    <scope>NUCLEOTIDE SEQUENCE [LARGE SCALE GENOMIC DNA]</scope>
    <source>
        <strain evidence="9">214</strain>
    </source>
</reference>
<comment type="caution">
    <text evidence="9">The sequence shown here is derived from an EMBL/GenBank/DDBJ whole genome shotgun (WGS) entry which is preliminary data.</text>
</comment>
<evidence type="ECO:0000313" key="9">
    <source>
        <dbReference type="EMBL" id="GKU88115.1"/>
    </source>
</evidence>
<feature type="domain" description="Reverse transcriptase" evidence="8">
    <location>
        <begin position="1"/>
        <end position="213"/>
    </location>
</feature>
<proteinExistence type="predicted"/>
<keyword evidence="6" id="KW-0378">Hydrolase</keyword>